<evidence type="ECO:0000313" key="1">
    <source>
        <dbReference type="EMBL" id="SDO72864.1"/>
    </source>
</evidence>
<reference evidence="1 2" key="1">
    <citation type="submission" date="2016-10" db="EMBL/GenBank/DDBJ databases">
        <authorList>
            <person name="de Groot N.N."/>
        </authorList>
    </citation>
    <scope>NUCLEOTIDE SEQUENCE [LARGE SCALE GENOMIC DNA]</scope>
    <source>
        <strain evidence="1 2">DSM 12272</strain>
    </source>
</reference>
<accession>A0A1H0LXN1</accession>
<dbReference type="EMBL" id="FNJM01000001">
    <property type="protein sequence ID" value="SDO72864.1"/>
    <property type="molecule type" value="Genomic_DNA"/>
</dbReference>
<dbReference type="Proteomes" id="UP000198597">
    <property type="component" value="Unassembled WGS sequence"/>
</dbReference>
<protein>
    <submittedName>
        <fullName evidence="1">Uncharacterized protein</fullName>
    </submittedName>
</protein>
<dbReference type="OrthoDB" id="1050390at2"/>
<gene>
    <name evidence="1" type="ORF">SAMN04488529_101235</name>
</gene>
<name>A0A1H0LXN1_9CLOT</name>
<dbReference type="RefSeq" id="WP_089964994.1">
    <property type="nucleotide sequence ID" value="NZ_FNJM01000001.1"/>
</dbReference>
<dbReference type="AlphaFoldDB" id="A0A1H0LXN1"/>
<organism evidence="1 2">
    <name type="scientific">Clostridium gasigenes</name>
    <dbReference type="NCBI Taxonomy" id="94869"/>
    <lineage>
        <taxon>Bacteria</taxon>
        <taxon>Bacillati</taxon>
        <taxon>Bacillota</taxon>
        <taxon>Clostridia</taxon>
        <taxon>Eubacteriales</taxon>
        <taxon>Clostridiaceae</taxon>
        <taxon>Clostridium</taxon>
    </lineage>
</organism>
<keyword evidence="2" id="KW-1185">Reference proteome</keyword>
<dbReference type="STRING" id="94869.SAMN04488529_101235"/>
<sequence>MGQYAVINLSLKSAKQPKFELAYECLLNEIIKAFKRHDYVLQSDKLSCEKDDYINIIKKANFGTVVTSIKFLTECLQKYHNKKVVILIEEGFSRKKKRDLLLFVIFIFTSDYLKYIHSLICTNILN</sequence>
<proteinExistence type="predicted"/>
<evidence type="ECO:0000313" key="2">
    <source>
        <dbReference type="Proteomes" id="UP000198597"/>
    </source>
</evidence>